<dbReference type="AlphaFoldDB" id="A0A6A4GUY9"/>
<proteinExistence type="predicted"/>
<evidence type="ECO:0000313" key="3">
    <source>
        <dbReference type="Proteomes" id="UP000799118"/>
    </source>
</evidence>
<gene>
    <name evidence="2" type="ORF">BT96DRAFT_968035</name>
</gene>
<evidence type="ECO:0000256" key="1">
    <source>
        <dbReference type="SAM" id="MobiDB-lite"/>
    </source>
</evidence>
<reference evidence="2" key="1">
    <citation type="journal article" date="2019" name="Environ. Microbiol.">
        <title>Fungal ecological strategies reflected in gene transcription - a case study of two litter decomposers.</title>
        <authorList>
            <person name="Barbi F."/>
            <person name="Kohler A."/>
            <person name="Barry K."/>
            <person name="Baskaran P."/>
            <person name="Daum C."/>
            <person name="Fauchery L."/>
            <person name="Ihrmark K."/>
            <person name="Kuo A."/>
            <person name="LaButti K."/>
            <person name="Lipzen A."/>
            <person name="Morin E."/>
            <person name="Grigoriev I.V."/>
            <person name="Henrissat B."/>
            <person name="Lindahl B."/>
            <person name="Martin F."/>
        </authorList>
    </citation>
    <scope>NUCLEOTIDE SEQUENCE</scope>
    <source>
        <strain evidence="2">JB14</strain>
    </source>
</reference>
<protein>
    <submittedName>
        <fullName evidence="2">Uncharacterized protein</fullName>
    </submittedName>
</protein>
<dbReference type="InterPro" id="IPR041078">
    <property type="entry name" value="Plavaka"/>
</dbReference>
<feature type="compositionally biased region" description="Acidic residues" evidence="1">
    <location>
        <begin position="1003"/>
        <end position="1027"/>
    </location>
</feature>
<feature type="compositionally biased region" description="Low complexity" evidence="1">
    <location>
        <begin position="959"/>
        <end position="968"/>
    </location>
</feature>
<name>A0A6A4GUY9_9AGAR</name>
<feature type="region of interest" description="Disordered" evidence="1">
    <location>
        <begin position="540"/>
        <end position="577"/>
    </location>
</feature>
<accession>A0A6A4GUY9</accession>
<organism evidence="2 3">
    <name type="scientific">Gymnopus androsaceus JB14</name>
    <dbReference type="NCBI Taxonomy" id="1447944"/>
    <lineage>
        <taxon>Eukaryota</taxon>
        <taxon>Fungi</taxon>
        <taxon>Dikarya</taxon>
        <taxon>Basidiomycota</taxon>
        <taxon>Agaricomycotina</taxon>
        <taxon>Agaricomycetes</taxon>
        <taxon>Agaricomycetidae</taxon>
        <taxon>Agaricales</taxon>
        <taxon>Marasmiineae</taxon>
        <taxon>Omphalotaceae</taxon>
        <taxon>Gymnopus</taxon>
    </lineage>
</organism>
<dbReference type="EMBL" id="ML769718">
    <property type="protein sequence ID" value="KAE9388954.1"/>
    <property type="molecule type" value="Genomic_DNA"/>
</dbReference>
<evidence type="ECO:0000313" key="2">
    <source>
        <dbReference type="EMBL" id="KAE9388954.1"/>
    </source>
</evidence>
<dbReference type="OrthoDB" id="3208495at2759"/>
<dbReference type="Proteomes" id="UP000799118">
    <property type="component" value="Unassembled WGS sequence"/>
</dbReference>
<feature type="region of interest" description="Disordered" evidence="1">
    <location>
        <begin position="935"/>
        <end position="1034"/>
    </location>
</feature>
<sequence length="1034" mass="118149">MTIYSVMQWLNTGSRSKSEGETTRFVNDVIMAEQFNRDDLEGFNAHRENQRADKAEYSEGASTVIDGFTTASVDIKVPSGVRNVPPSTFSVPGLQYRPILSVIKEAFSSPLSEKMHLSPFKLFHRPLNSDQDVRVHGELYTSDSFLKANDQVRRLSLAPEDAGCKRERVVAAVMLWSDATHLANFGTAKLWPIYLMLGNVSKYIRAQPESGACHHLAYIPSLPDSFQDFAKTVHAKWKTQKSSILTHCRRELMHAVWKFLLTDEFIHAYKHGMVIKCADGIERRVYPRFFTYSADYPEKVLLATIRDKGLCPCPRCKVSKEKLDLMGQFRDMETRTNHLRIYMASKVNQARQFIYSLGLPIASRAVDDLLKPTSSVPTENAFVDRLGLEFDISKLLVVDFLHEFELGVWKSLFTHLIRLLYAILVLTLTPSQKDLNSRFRQVPAFGNSTIRTFGNNASEMKKLAARDFEDILQCAIPAFERLLEGEHNTRLMKLLYRLAEWHALAKLRMHTDITLSDLSSATTEIGRLLREFRDKTCENFTTTELPREQEARARRQAQADAARGSTAPRPPHSNQRKAKSYNLHTYKFHAMGDYVSAIRWVGTIDSYSTQLGELAHRLVKQFYSLTNKRKHEGQIAKRYKLLRAPRQETPSSKVGNAEVRVRQERPQDLNASWEAQHFMSDRRDHPIHLTPFLQQSPSDPAKKNFLPKLQDHLLGQLRQMPYDGDFEFSDEERREIIIVNERIHAVKTLRINYTTYDVRRDYDIINPRTDYCAVMVHSPETKPGTHPYWYAQVLGLFHADVIHFDPALGTVKAKKRMEFLWVRWLGVEPVVDYRSGTKFAKLPKVGFVPEDDDFAFGFLDPSQVIRRCHIIPDFCAGKTNILLETCLFTAARKTGEEDDWVNFYVMIFVDRDMFMRYRGGGIGHLIPSEEYCEPPALEQEPDEDINPAYNAKDSQQTPNSDDSQGNNSESEEDSDDNDSEAGEREWLYQFLAGDTGVQGSDSDAGDEEDIDGDEDDSDGDKDVDSDFDSVGSVE</sequence>
<dbReference type="Pfam" id="PF18759">
    <property type="entry name" value="Plavaka"/>
    <property type="match status" value="1"/>
</dbReference>
<feature type="compositionally biased region" description="Acidic residues" evidence="1">
    <location>
        <begin position="969"/>
        <end position="980"/>
    </location>
</feature>
<keyword evidence="3" id="KW-1185">Reference proteome</keyword>